<feature type="region of interest" description="Disordered" evidence="14">
    <location>
        <begin position="1265"/>
        <end position="1304"/>
    </location>
</feature>
<dbReference type="InterPro" id="IPR002557">
    <property type="entry name" value="Chitin-bd_dom"/>
</dbReference>
<evidence type="ECO:0000256" key="8">
    <source>
        <dbReference type="ARBA" id="ARBA00023157"/>
    </source>
</evidence>
<evidence type="ECO:0000259" key="15">
    <source>
        <dbReference type="PROSITE" id="PS50003"/>
    </source>
</evidence>
<feature type="compositionally biased region" description="Polar residues" evidence="14">
    <location>
        <begin position="715"/>
        <end position="730"/>
    </location>
</feature>
<dbReference type="Gene3D" id="3.10.50.10">
    <property type="match status" value="1"/>
</dbReference>
<protein>
    <recommendedName>
        <fullName evidence="3">chitinase</fullName>
        <ecNumber evidence="3">3.2.1.14</ecNumber>
    </recommendedName>
</protein>
<dbReference type="GO" id="GO:0008843">
    <property type="term" value="F:endochitinase activity"/>
    <property type="evidence" value="ECO:0007669"/>
    <property type="project" value="UniProtKB-EC"/>
</dbReference>
<keyword evidence="19" id="KW-1185">Reference proteome</keyword>
<dbReference type="Pfam" id="PF00169">
    <property type="entry name" value="PH"/>
    <property type="match status" value="1"/>
</dbReference>
<dbReference type="PANTHER" id="PTHR12752:SF9">
    <property type="entry name" value="KRAMER, ISOFORM I"/>
    <property type="match status" value="1"/>
</dbReference>
<feature type="compositionally biased region" description="Low complexity" evidence="14">
    <location>
        <begin position="3672"/>
        <end position="3688"/>
    </location>
</feature>
<dbReference type="GO" id="GO:0000272">
    <property type="term" value="P:polysaccharide catabolic process"/>
    <property type="evidence" value="ECO:0007669"/>
    <property type="project" value="UniProtKB-KW"/>
</dbReference>
<feature type="region of interest" description="Disordered" evidence="14">
    <location>
        <begin position="977"/>
        <end position="996"/>
    </location>
</feature>
<feature type="compositionally biased region" description="Low complexity" evidence="14">
    <location>
        <begin position="2439"/>
        <end position="2450"/>
    </location>
</feature>
<dbReference type="Gene3D" id="2.170.140.10">
    <property type="entry name" value="Chitin binding domain"/>
    <property type="match status" value="1"/>
</dbReference>
<feature type="region of interest" description="Disordered" evidence="14">
    <location>
        <begin position="1395"/>
        <end position="1452"/>
    </location>
</feature>
<dbReference type="InterPro" id="IPR011583">
    <property type="entry name" value="Chitinase_II/V-like_cat"/>
</dbReference>
<feature type="compositionally biased region" description="Basic and acidic residues" evidence="14">
    <location>
        <begin position="3774"/>
        <end position="3786"/>
    </location>
</feature>
<feature type="compositionally biased region" description="Polar residues" evidence="14">
    <location>
        <begin position="1683"/>
        <end position="1693"/>
    </location>
</feature>
<feature type="region of interest" description="Disordered" evidence="14">
    <location>
        <begin position="2018"/>
        <end position="2112"/>
    </location>
</feature>
<feature type="region of interest" description="Disordered" evidence="14">
    <location>
        <begin position="771"/>
        <end position="801"/>
    </location>
</feature>
<keyword evidence="10 12" id="KW-0326">Glycosidase</keyword>
<feature type="compositionally biased region" description="Polar residues" evidence="14">
    <location>
        <begin position="4384"/>
        <end position="4407"/>
    </location>
</feature>
<sequence length="4483" mass="499497">MSNCCSCIRDCTADTYQPLSSQRFGCSRGKVQRDGREAVRSPRNQRRKLSVRYDAVRPARAASDQSTSHRHLPGSLRGSLSYSHSHRHNHLHRHDPPLPPAYCTPPPPPTSSFPTVQRSCALHSRLDQPVTSSTSGMDSKKVVQAAPVPVPVQVRSKNDGSGVVAASVSGVRRRSGSQGLRSPAAKRPLSAPVALQGWLHKQGSEGLMLWKKRWFVLSEYCLFYYKGPEEEKLLGSILLPSYRVTVCKPEDKVNRKFAFKAEHANMRTYHFAADSRESMNQWVNALTLATLLQDPSPGGGEAAVVIEIGGGQQEGERSARPSVSSISSILNQSADDSDSGFHGFQSRDDPSHASNNNSSPNSVNTASFPNLSGSNNGNSNNGNSSGNNANNNATITVTNNNNNNISLAGNNNNNNTTNDVQPMVNGWIQQQQSPYGQPSTSQQQQQYGQLISSVVMAGQPSLQQTHHHHHHQALLHQTHLPHPTATQILQHNKQQQQSQQQLPNVQTVQPMPRKFGQPIYANAPPKPRRITDGSTEYSTPSPDPDYRKSPVSPDVASMAGGKSPMPDYERSGAIYGGAGRTVAGQQSLRTDKSGLNYGYGGGQVQAQTERRTPDTYGRSAAKPRPGRGNGDYEEVYGAPQLYQRPAGPVGYTKGASPAPIPIPLYAQQQQHHHQYQHQIHIATTNVPIMRQPRAQPPPRPHSADFLEYEAIRKPQQQMPPQCEESVNQQRRPQRPKSSLDIVTPSDAANDGYFYSEERYAAQMRQSAVYLHQTPQHHQQQRNQSLSRTTMPSKATGIRDRSVDESRIATLPEVSCSGLRRGQHVHQQHVIPHQSLQRHTEMSSNEAKLRRSLREKSYEASSREMLSHMAEEGTVPRRIPREYECSMGWGNRGTSQGSAHVGQPCHAPHAAARRWNEQQQFCRSASARLPRTRHPATLDPDDDDYERSSEQDSRDGERKIQQREESMKRLLEWKQRMLQSPLTRKPSASANRGRAQNELSTYYKQQALLDLAAHEASVAEGRHSRRREEGGGGGGGHRPHARSKSTDGRRTVANVSRYNSYSSDDEELGDVRRKRTRRPSHAGIRSPRHHSAIGDNNNNNNNNRALANSNQDDGIHRGTSSSCGGGYHHHHHNSNNNHHHNHHHHYQTAQNGRRTATNDRRPSPPPHPSPHPGGIPPDAGYEEVSFPSPPRIDPPAATVGVQLLPTDEKQQRSNKDRSRTELDGEEEEEEEEEEIDKDGEKKRGKEERKKPVSGILKTCTVYGNKEQSQLQGRSGGSYVSSDTWPGQKTVQWSGGGRREGEDDDWDEANADMESKVVREFSYQYIKPREEGGEVVDRSELEVSENNNLVRYRIRSFENTFLVDGVKEEEESLAMQQPLKVSPLQATEAHVSKLECAKRKKRTPTTTSSIIRNFALGGGGEPGTRHGRRSTVNDSTEGDGGHAKQASTDSNKSVKDLLADFERKSRQAREYGGKTVAEVRHRGVFSDSEALLYDDTGSEENGRESEKNVVDIHRHRPRYEDHEQIASNRKRGELAFRRKKRPSPGESVTEIQTEEEEEEEDPILDDGLSNNPTRGGGRLSVTESLLTHVDRGERSSGDESGTASPTIKQEESVSPPEEHYLPMSPRKAILDPNDENRPNPKMMETLFANLGHEESSYVEMAQNGIGRSLLGPSPGVEGGRHDSGDYSTLNDNSNAPHYEFVCVSDSKMEPVYMEVSQLAGEGEGEGEGERGGKKRSGEKGRSRDGSRTDLPDILTALKSDSSDADDESSKDLDSIDAPRHPRFSLSDTFRPASYYLGASRAMIAELHDSSDSELVSPPPIPTSPPPLDELDSQEDTQESSSLEMKKVSPQVPVTRTAEGGNNNNNNGKQQQGGQHIEGGHHHRPPSRFSDATISSAFRDSRISLESASGSDSVVVADLASSRTAEEEARHRQLKTRPVSEVCEVLDSLDELESLGSRFDGASIDLDRYLDELQARDAFNVDLFNAKVTPGYSNIYGFNEGMMGGVEKPTRKATMICHEPSRRLNRGGVGNPPGFEDLESRYGNKMGSASSLPSMRVSDAAPPSHQHSQSFTGDAHYENISSFSPLRSSPAVRTPENESNGNHRLRIGSQSNLLSHSRESSYSLAASISTSMACQRPASAQSSSIHHHSPTGSNLTVGNATGTPPPYPDQQRFQNHHSRSASQDSARYSIVSNRRSSSSQDSTHYPSPNTVKPNPSAVCPQSYLPGEPRPHSQQSSAAPYYYSDLQASASTVDTVAETREKPPIGHTSRLPQLNNQRDDASAMNNKRNDIGRIVNPISRQPPPPPRQIQVDDIDEARRIAAELRKTTCQLLGDNKVDLVDKKNFYESDTLRRVKSTDPLPDISSPEINTRNLYPHGLRDKSNGQQNRGEAFDASQTTSHRRSRSLEGLLDDVGLQNLVEQRNRSNRVATVQPTHTELHSSSNTNTNNNNNNNNDTIAIDQVSPSTTSNFNADDPWEQDFLWRESLRRVSLRNARSLDNLDNQPPRQQATTAAPNTDSKGARNKITRGATYVNDSVILSRGRENLCPLEDRPRVKRRGNKGQREGGRDEGEEQEEEVVDDLTYESLSMERIHAGGYVWDAQNEAYRKATVDATVSTATVATSATIATSATTTTTTATTNTATIIEDRDHFLEEGNLPSVRSISASAAFELDREKLRQWDLLSSACLLQEQQQQQQQQQQQRSSMADSGRGLPIVERTGDVLDVASRNSGAVNAFSLTNHDRDVVLKALECKGIVQATTSTSTITSDNRQQLNEKSKKEACNRAAGEWLLKASGVSKKNSSSGSGSVIGRDPLPPRAVSTSQLAQRTQTQPPATVSTLPLPRSNATHRQPLPLHQSTPQSVRQSENDASNSQLLRVASNGDIGTGSAMLNNNNNDGKEIRLTSPGGHATQRLMSPAGALRVISMNDHRVSSPSDSDIRVHSPIERKMVSPIGREVDRGGGTAIRQNQRVWEYNELLHKRKNVSNQRAEVGCKLAHQQGAHGLVRVSAGELLGRTHEELVLLLIQLRRQNATIYKAMETCQMEIEAQARLAELDTPRRLENLQKLDELKKHLMDLEKQYEKGKPLVNLVDNMVKLGSLYNRNTANGTNSVSGSRHDLAHDNSRDHRLEFNQKVQEQRLLAEERRDWDRLSPDHGQLQAKVQQLYKLDRLLQEESGTLHSLQQDKEILEKALGGLRHKLQGSRSNLAEAERYRKQQLLLEKELSRVRVLLAHNSKVKPVFFQKLEETVAENARLEQDLVVLRQKLQASRRYAGNVSRDTSATTGPLEAELRRVQQLVGDLQRQRKELSIQVRQLTEKSHNLVQQIRPQPTSAPQVHQPKKRTQNSWLETDLDSGITLDHGLDSPSSPALSSSPRGKQNGGPYPHFSSPTQIKDSSPTSRQQANLQSYPQSPQNHISSLSPQLREQIHQHQLKQQLLKDQMQGKGSLIQANVAPLYINTDSRIQENNKQDGNLTNGAILPPEYIPPPPPPPLNEEALLNDNYRQNEDNKFTGLIHNREKQEIKTVRIVKRESERRQRDRGDRTGNIGIPLTNGLQAPGGAKRLCDDDLGGSQKFEKAQLGKVVEESPMIHAQSTVQLTDLDDVQFQRSMSLPRGFGGQRLQQPEIHQVPVVPPPRSDSMHALRTMLARRNKVRFETQQEGSSDSTLSPYTESLASSTHLPISSPNYSTSPSYSPSSHQQNYTIKSSHHHHHHHQPPYYTPYRQYGESVQEAISPELLSSSNLEGQEKAYGSSLNVNTPSSPQLSPVFKSEAARQIIKEMTEKKVEGPRRRQIPREKRRHYTVSSSKPVLDLEDTFSKMGMGRARDDLDMERALRPRINAPDVVRSTLSHKELKYNESTIDQLLGTPNKIVIPERYIPEQTPELTAEEQEQRLKKAEAIRKMLSETTVTAPDGSDDNINIEQSDSLKRKVVEEKRQREHILQLNQILAKQVMEKSKMVAAFKMTSGKCLLALPLLLLVLIHAVSASQPARITCYFSNWAIYRKDVGSYGVDDIPGDLCTHVIYSFIGVSNVTWEVLILDPDLDVEKGNFLAFNDLRSKYPRLKTSVAVGGWGEGGRKYSAMVSVKARRDSFIKSVVEFMHKYGFDGFDLDWEYPGASDRGGRFSDKDNFFYFIEEIRRAFDKEKKGWELTIAVPMAKFRLDEGYHVPEICRNMDAVHVMAYDLRGNWAGFADVHSPLYRRPHDQWAYEKLNVHDGLLLWEEKGCPAKKLVVGIPLYGRTFTLSQSNNNYEPGTYINKEAGGGEPGEYTQAKGFLAYYEICTRLQAPGSNWTQKFDNIGKVPYMYQGTQWVGYENVESVKYKIDFIKESRYAGAMVWAIDMDDFHGLCGDRNPLMNVIHEGLKGYNVPEKDFHTTPTPEWARPPSTTDNVQIIQSTRPSTYKPTELSTQKPEITSTENTDKSESTPSVNNGETDKIDCENNDKFVPSKNCNSYYECVHGRAVKFTCPNKLIWNTKNNVCDWPQNADREECKTQ</sequence>
<comment type="catalytic activity">
    <reaction evidence="1">
        <text>Random endo-hydrolysis of N-acetyl-beta-D-glucosaminide (1-&gt;4)-beta-linkages in chitin and chitodextrins.</text>
        <dbReference type="EC" id="3.2.1.14"/>
    </reaction>
</comment>
<feature type="coiled-coil region" evidence="13">
    <location>
        <begin position="3164"/>
        <end position="3191"/>
    </location>
</feature>
<feature type="region of interest" description="Disordered" evidence="14">
    <location>
        <begin position="1666"/>
        <end position="1693"/>
    </location>
</feature>
<dbReference type="InterPro" id="IPR029070">
    <property type="entry name" value="Chitinase_insertion_sf"/>
</dbReference>
<dbReference type="PANTHER" id="PTHR12752">
    <property type="entry name" value="PHOSPHOINOSITOL 3-PHOSPHATE-BINDING PROTEIN"/>
    <property type="match status" value="1"/>
</dbReference>
<feature type="compositionally biased region" description="Polar residues" evidence="14">
    <location>
        <begin position="2379"/>
        <end position="2394"/>
    </location>
</feature>
<comment type="similarity">
    <text evidence="2">Belongs to the glycosyl hydrolase 18 family. Chitinase class II subfamily.</text>
</comment>
<accession>A0A7M7MKK8</accession>
<feature type="region of interest" description="Disordered" evidence="14">
    <location>
        <begin position="827"/>
        <end position="850"/>
    </location>
</feature>
<feature type="region of interest" description="Disordered" evidence="14">
    <location>
        <begin position="1805"/>
        <end position="1888"/>
    </location>
</feature>
<feature type="compositionally biased region" description="Polar residues" evidence="14">
    <location>
        <begin position="3379"/>
        <end position="3415"/>
    </location>
</feature>
<dbReference type="InterPro" id="IPR040392">
    <property type="entry name" value="PKHA4-7_PH"/>
</dbReference>
<feature type="compositionally biased region" description="Basic residues" evidence="14">
    <location>
        <begin position="1126"/>
        <end position="1145"/>
    </location>
</feature>
<dbReference type="PROSITE" id="PS50003">
    <property type="entry name" value="PH_DOMAIN"/>
    <property type="match status" value="1"/>
</dbReference>
<feature type="region of interest" description="Disordered" evidence="14">
    <location>
        <begin position="1489"/>
        <end position="1639"/>
    </location>
</feature>
<dbReference type="InterPro" id="IPR017853">
    <property type="entry name" value="GH"/>
</dbReference>
<name>A0A7M7MKK8_APIME</name>
<feature type="compositionally biased region" description="Polar residues" evidence="14">
    <location>
        <begin position="1596"/>
        <end position="1605"/>
    </location>
</feature>
<feature type="region of interest" description="Disordered" evidence="14">
    <location>
        <begin position="585"/>
        <end position="634"/>
    </location>
</feature>
<feature type="region of interest" description="Disordered" evidence="14">
    <location>
        <begin position="515"/>
        <end position="568"/>
    </location>
</feature>
<keyword evidence="13" id="KW-0175">Coiled coil</keyword>
<feature type="compositionally biased region" description="Low complexity" evidence="14">
    <location>
        <begin position="1857"/>
        <end position="1872"/>
    </location>
</feature>
<evidence type="ECO:0000256" key="5">
    <source>
        <dbReference type="ARBA" id="ARBA00022729"/>
    </source>
</evidence>
<feature type="compositionally biased region" description="Pro residues" evidence="14">
    <location>
        <begin position="1814"/>
        <end position="1825"/>
    </location>
</feature>
<feature type="compositionally biased region" description="Basic and acidic residues" evidence="14">
    <location>
        <begin position="1765"/>
        <end position="1777"/>
    </location>
</feature>
<dbReference type="InterPro" id="IPR011993">
    <property type="entry name" value="PH-like_dom_sf"/>
</dbReference>
<dbReference type="Pfam" id="PF01607">
    <property type="entry name" value="CBM_14"/>
    <property type="match status" value="1"/>
</dbReference>
<feature type="region of interest" description="Disordered" evidence="14">
    <location>
        <begin position="715"/>
        <end position="746"/>
    </location>
</feature>
<evidence type="ECO:0000256" key="9">
    <source>
        <dbReference type="ARBA" id="ARBA00023277"/>
    </source>
</evidence>
<feature type="compositionally biased region" description="Low complexity" evidence="14">
    <location>
        <begin position="2789"/>
        <end position="2802"/>
    </location>
</feature>
<feature type="compositionally biased region" description="Polar residues" evidence="14">
    <location>
        <begin position="2813"/>
        <end position="2842"/>
    </location>
</feature>
<feature type="region of interest" description="Disordered" evidence="14">
    <location>
        <begin position="3313"/>
        <end position="3423"/>
    </location>
</feature>
<evidence type="ECO:0000256" key="3">
    <source>
        <dbReference type="ARBA" id="ARBA00012729"/>
    </source>
</evidence>
<feature type="compositionally biased region" description="Polar residues" evidence="14">
    <location>
        <begin position="2200"/>
        <end position="2210"/>
    </location>
</feature>
<feature type="region of interest" description="Disordered" evidence="14">
    <location>
        <begin position="2492"/>
        <end position="2523"/>
    </location>
</feature>
<feature type="region of interest" description="Disordered" evidence="14">
    <location>
        <begin position="3098"/>
        <end position="3118"/>
    </location>
</feature>
<dbReference type="GO" id="GO:0005576">
    <property type="term" value="C:extracellular region"/>
    <property type="evidence" value="ECO:0007669"/>
    <property type="project" value="InterPro"/>
</dbReference>
<feature type="compositionally biased region" description="Polar residues" evidence="14">
    <location>
        <begin position="1265"/>
        <end position="1291"/>
    </location>
</feature>
<feature type="region of interest" description="Disordered" evidence="14">
    <location>
        <begin position="2132"/>
        <end position="2234"/>
    </location>
</feature>
<feature type="compositionally biased region" description="Basic residues" evidence="14">
    <location>
        <begin position="3697"/>
        <end position="3706"/>
    </location>
</feature>
<dbReference type="CDD" id="cd13248">
    <property type="entry name" value="PH_PEPP1_2_3"/>
    <property type="match status" value="1"/>
</dbReference>
<feature type="compositionally biased region" description="Low complexity" evidence="14">
    <location>
        <begin position="2184"/>
        <end position="2199"/>
    </location>
</feature>
<dbReference type="Pfam" id="PF25541">
    <property type="entry name" value="TBCA_PH"/>
    <property type="match status" value="1"/>
</dbReference>
<dbReference type="FunFam" id="3.10.50.10:FF:000004">
    <property type="entry name" value="Chitinase 5"/>
    <property type="match status" value="1"/>
</dbReference>
<dbReference type="InterPro" id="IPR001579">
    <property type="entry name" value="Glyco_hydro_18_chit_AS"/>
</dbReference>
<keyword evidence="7" id="KW-0146">Chitin degradation</keyword>
<evidence type="ECO:0000256" key="7">
    <source>
        <dbReference type="ARBA" id="ARBA00023024"/>
    </source>
</evidence>
<feature type="compositionally biased region" description="Basic and acidic residues" evidence="14">
    <location>
        <begin position="1725"/>
        <end position="1748"/>
    </location>
</feature>
<reference evidence="20" key="2">
    <citation type="submission" date="2025-04" db="UniProtKB">
        <authorList>
            <consortium name="RefSeq"/>
        </authorList>
    </citation>
    <scope>IDENTIFICATION</scope>
    <source>
        <strain evidence="20">DH4</strain>
        <tissue evidence="20">Whole body</tissue>
    </source>
</reference>
<feature type="compositionally biased region" description="Basic and acidic residues" evidence="14">
    <location>
        <begin position="3523"/>
        <end position="3534"/>
    </location>
</feature>
<feature type="compositionally biased region" description="Acidic residues" evidence="14">
    <location>
        <begin position="1222"/>
        <end position="1236"/>
    </location>
</feature>
<feature type="compositionally biased region" description="Basic and acidic residues" evidence="14">
    <location>
        <begin position="1606"/>
        <end position="1618"/>
    </location>
</feature>
<feature type="compositionally biased region" description="Polar residues" evidence="14">
    <location>
        <begin position="3647"/>
        <end position="3671"/>
    </location>
</feature>
<dbReference type="SMR" id="A0A7M7MKK8"/>
<dbReference type="InterPro" id="IPR001223">
    <property type="entry name" value="Glyco_hydro18_cat"/>
</dbReference>
<feature type="region of interest" description="Disordered" evidence="14">
    <location>
        <begin position="3774"/>
        <end position="3796"/>
    </location>
</feature>
<gene>
    <name evidence="20" type="primary">LOC408874</name>
</gene>
<feature type="compositionally biased region" description="Polar residues" evidence="14">
    <location>
        <begin position="2422"/>
        <end position="2438"/>
    </location>
</feature>
<evidence type="ECO:0000256" key="1">
    <source>
        <dbReference type="ARBA" id="ARBA00000822"/>
    </source>
</evidence>
<feature type="compositionally biased region" description="Polar residues" evidence="14">
    <location>
        <begin position="1103"/>
        <end position="1121"/>
    </location>
</feature>
<feature type="compositionally biased region" description="Basic residues" evidence="14">
    <location>
        <begin position="84"/>
        <end position="93"/>
    </location>
</feature>
<feature type="compositionally biased region" description="Pro residues" evidence="14">
    <location>
        <begin position="1162"/>
        <end position="1174"/>
    </location>
</feature>
<feature type="region of interest" description="Disordered" evidence="14">
    <location>
        <begin position="2688"/>
        <end position="2707"/>
    </location>
</feature>
<evidence type="ECO:0000256" key="12">
    <source>
        <dbReference type="RuleBase" id="RU000489"/>
    </source>
</evidence>
<dbReference type="GO" id="GO:0008061">
    <property type="term" value="F:chitin binding"/>
    <property type="evidence" value="ECO:0007669"/>
    <property type="project" value="UniProtKB-KW"/>
</dbReference>
<feature type="compositionally biased region" description="Basic and acidic residues" evidence="14">
    <location>
        <begin position="1019"/>
        <end position="1029"/>
    </location>
</feature>
<feature type="domain" description="GH18" evidence="17">
    <location>
        <begin position="3980"/>
        <end position="4355"/>
    </location>
</feature>
<dbReference type="PROSITE" id="PS51910">
    <property type="entry name" value="GH18_2"/>
    <property type="match status" value="1"/>
</dbReference>
<dbReference type="Gene3D" id="3.20.20.80">
    <property type="entry name" value="Glycosidases"/>
    <property type="match status" value="1"/>
</dbReference>
<dbReference type="RefSeq" id="XP_026296938.1">
    <property type="nucleotide sequence ID" value="XM_026441153.1"/>
</dbReference>
<feature type="compositionally biased region" description="Polar residues" evidence="14">
    <location>
        <begin position="2495"/>
        <end position="2514"/>
    </location>
</feature>
<accession>A0A8B8H055</accession>
<feature type="region of interest" description="Disordered" evidence="14">
    <location>
        <begin position="3645"/>
        <end position="3712"/>
    </location>
</feature>
<feature type="region of interest" description="Disordered" evidence="14">
    <location>
        <begin position="34"/>
        <end position="98"/>
    </location>
</feature>
<evidence type="ECO:0000259" key="17">
    <source>
        <dbReference type="PROSITE" id="PS51910"/>
    </source>
</evidence>
<dbReference type="PROSITE" id="PS01095">
    <property type="entry name" value="GH18_1"/>
    <property type="match status" value="1"/>
</dbReference>
<feature type="region of interest" description="Disordered" evidence="14">
    <location>
        <begin position="2248"/>
        <end position="2269"/>
    </location>
</feature>
<dbReference type="FunFam" id="3.20.20.80:FF:000144">
    <property type="entry name" value="Chitinase"/>
    <property type="match status" value="1"/>
</dbReference>
<dbReference type="SUPFAM" id="SSF54556">
    <property type="entry name" value="Chitinase insertion domain"/>
    <property type="match status" value="1"/>
</dbReference>
<feature type="compositionally biased region" description="Acidic residues" evidence="14">
    <location>
        <begin position="1826"/>
        <end position="1835"/>
    </location>
</feature>
<keyword evidence="4" id="KW-0147">Chitin-binding</keyword>
<dbReference type="InterPro" id="IPR001849">
    <property type="entry name" value="PH_domain"/>
</dbReference>
<evidence type="ECO:0000259" key="16">
    <source>
        <dbReference type="PROSITE" id="PS50940"/>
    </source>
</evidence>
<dbReference type="Gene3D" id="2.30.29.30">
    <property type="entry name" value="Pleckstrin-homology domain (PH domain)/Phosphotyrosine-binding domain (PTB)"/>
    <property type="match status" value="1"/>
</dbReference>
<feature type="domain" description="Chitin-binding type-2" evidence="16">
    <location>
        <begin position="4425"/>
        <end position="4482"/>
    </location>
</feature>
<evidence type="ECO:0000256" key="6">
    <source>
        <dbReference type="ARBA" id="ARBA00022801"/>
    </source>
</evidence>
<evidence type="ECO:0000313" key="19">
    <source>
        <dbReference type="Proteomes" id="UP000005203"/>
    </source>
</evidence>
<feature type="region of interest" description="Disordered" evidence="14">
    <location>
        <begin position="2789"/>
        <end position="2906"/>
    </location>
</feature>
<feature type="compositionally biased region" description="Low complexity" evidence="14">
    <location>
        <begin position="320"/>
        <end position="333"/>
    </location>
</feature>
<dbReference type="InterPro" id="IPR057971">
    <property type="entry name" value="PKHA4-7_TBCA"/>
</dbReference>
<feature type="region of interest" description="Disordered" evidence="14">
    <location>
        <begin position="311"/>
        <end position="421"/>
    </location>
</feature>
<feature type="compositionally biased region" description="Basic and acidic residues" evidence="14">
    <location>
        <begin position="1237"/>
        <end position="1249"/>
    </location>
</feature>
<dbReference type="PROSITE" id="PS50940">
    <property type="entry name" value="CHIT_BIND_II"/>
    <property type="match status" value="1"/>
</dbReference>
<feature type="domain" description="PH" evidence="15">
    <location>
        <begin position="192"/>
        <end position="291"/>
    </location>
</feature>
<dbReference type="OrthoDB" id="43122at2759"/>
<feature type="region of interest" description="Disordered" evidence="14">
    <location>
        <begin position="1712"/>
        <end position="1788"/>
    </location>
</feature>
<feature type="region of interest" description="Disordered" evidence="14">
    <location>
        <begin position="909"/>
        <end position="962"/>
    </location>
</feature>
<feature type="region of interest" description="Disordered" evidence="14">
    <location>
        <begin position="3523"/>
        <end position="3551"/>
    </location>
</feature>
<dbReference type="Proteomes" id="UP000005203">
    <property type="component" value="Linkage group LG6"/>
</dbReference>
<keyword evidence="9" id="KW-0119">Carbohydrate metabolism</keyword>
<dbReference type="EnsemblMetazoa" id="XM_026441153">
    <property type="protein sequence ID" value="XP_026296938"/>
    <property type="gene ID" value="LOC408874"/>
</dbReference>
<keyword evidence="11" id="KW-0624">Polysaccharide degradation</keyword>
<keyword evidence="5" id="KW-0732">Signal</keyword>
<feature type="compositionally biased region" description="Low complexity" evidence="14">
    <location>
        <begin position="771"/>
        <end position="783"/>
    </location>
</feature>
<dbReference type="Pfam" id="PF00704">
    <property type="entry name" value="Glyco_hydro_18"/>
    <property type="match status" value="1"/>
</dbReference>
<dbReference type="SMART" id="SM00494">
    <property type="entry name" value="ChtBD2"/>
    <property type="match status" value="1"/>
</dbReference>
<feature type="compositionally biased region" description="Basic and acidic residues" evidence="14">
    <location>
        <begin position="1586"/>
        <end position="1595"/>
    </location>
</feature>
<feature type="compositionally biased region" description="Basic residues" evidence="14">
    <location>
        <begin position="1071"/>
        <end position="1090"/>
    </location>
</feature>
<feature type="compositionally biased region" description="Polar residues" evidence="14">
    <location>
        <begin position="1052"/>
        <end position="1061"/>
    </location>
</feature>
<dbReference type="SUPFAM" id="SSF50729">
    <property type="entry name" value="PH domain-like"/>
    <property type="match status" value="1"/>
</dbReference>
<proteinExistence type="inferred from homology"/>
<feature type="region of interest" description="Disordered" evidence="14">
    <location>
        <begin position="1014"/>
        <end position="1250"/>
    </location>
</feature>
<feature type="compositionally biased region" description="Low complexity" evidence="14">
    <location>
        <begin position="352"/>
        <end position="418"/>
    </location>
</feature>
<feature type="region of interest" description="Disordered" evidence="14">
    <location>
        <begin position="4384"/>
        <end position="4428"/>
    </location>
</feature>
<dbReference type="SUPFAM" id="SSF57625">
    <property type="entry name" value="Invertebrate chitin-binding proteins"/>
    <property type="match status" value="1"/>
</dbReference>
<keyword evidence="6 12" id="KW-0378">Hydrolase</keyword>
<feature type="compositionally biased region" description="Basic and acidic residues" evidence="14">
    <location>
        <begin position="3107"/>
        <end position="3118"/>
    </location>
</feature>
<dbReference type="SMART" id="SM00233">
    <property type="entry name" value="PH"/>
    <property type="match status" value="1"/>
</dbReference>
<feature type="compositionally biased region" description="Polar residues" evidence="14">
    <location>
        <begin position="2849"/>
        <end position="2868"/>
    </location>
</feature>
<evidence type="ECO:0000256" key="14">
    <source>
        <dbReference type="SAM" id="MobiDB-lite"/>
    </source>
</evidence>
<feature type="compositionally biased region" description="Basic and acidic residues" evidence="14">
    <location>
        <begin position="1205"/>
        <end position="1221"/>
    </location>
</feature>
<dbReference type="EC" id="3.2.1.14" evidence="3"/>
<evidence type="ECO:0000313" key="20">
    <source>
        <dbReference type="RefSeq" id="XP_026296938.1"/>
    </source>
</evidence>
<feature type="compositionally biased region" description="Low complexity" evidence="14">
    <location>
        <begin position="3356"/>
        <end position="3366"/>
    </location>
</feature>
<evidence type="ECO:0000256" key="4">
    <source>
        <dbReference type="ARBA" id="ARBA00022669"/>
    </source>
</evidence>
<feature type="region of interest" description="Disordered" evidence="14">
    <location>
        <begin position="2545"/>
        <end position="2572"/>
    </location>
</feature>
<dbReference type="CDD" id="cd02872">
    <property type="entry name" value="GH18_chitolectin_chitotriosidase"/>
    <property type="match status" value="1"/>
</dbReference>
<dbReference type="SUPFAM" id="SSF51445">
    <property type="entry name" value="(Trans)glycosidases"/>
    <property type="match status" value="1"/>
</dbReference>
<dbReference type="GO" id="GO:0006032">
    <property type="term" value="P:chitin catabolic process"/>
    <property type="evidence" value="ECO:0007669"/>
    <property type="project" value="UniProtKB-KW"/>
</dbReference>
<dbReference type="InterPro" id="IPR036508">
    <property type="entry name" value="Chitin-bd_dom_sf"/>
</dbReference>
<reference evidence="18" key="1">
    <citation type="submission" date="2021-01" db="UniProtKB">
        <authorList>
            <consortium name="EnsemblMetazoa"/>
        </authorList>
    </citation>
    <scope>IDENTIFICATION</scope>
    <source>
        <strain evidence="18">DH4</strain>
    </source>
</reference>
<evidence type="ECO:0000256" key="13">
    <source>
        <dbReference type="SAM" id="Coils"/>
    </source>
</evidence>
<dbReference type="SMART" id="SM00636">
    <property type="entry name" value="Glyco_18"/>
    <property type="match status" value="1"/>
</dbReference>
<feature type="compositionally biased region" description="Basic and acidic residues" evidence="14">
    <location>
        <begin position="1498"/>
        <end position="1534"/>
    </location>
</feature>
<evidence type="ECO:0000256" key="11">
    <source>
        <dbReference type="ARBA" id="ARBA00023326"/>
    </source>
</evidence>
<feature type="compositionally biased region" description="Polar residues" evidence="14">
    <location>
        <begin position="2458"/>
        <end position="2467"/>
    </location>
</feature>
<feature type="compositionally biased region" description="Polar residues" evidence="14">
    <location>
        <begin position="2147"/>
        <end position="2159"/>
    </location>
</feature>
<evidence type="ECO:0000256" key="10">
    <source>
        <dbReference type="ARBA" id="ARBA00023295"/>
    </source>
</evidence>
<keyword evidence="8" id="KW-1015">Disulfide bond</keyword>
<evidence type="ECO:0000313" key="18">
    <source>
        <dbReference type="EnsemblMetazoa" id="XP_026296938"/>
    </source>
</evidence>
<evidence type="ECO:0000256" key="2">
    <source>
        <dbReference type="ARBA" id="ARBA00009121"/>
    </source>
</evidence>
<feature type="compositionally biased region" description="Acidic residues" evidence="14">
    <location>
        <begin position="1550"/>
        <end position="1562"/>
    </location>
</feature>
<feature type="compositionally biased region" description="Polar residues" evidence="14">
    <location>
        <begin position="977"/>
        <end position="989"/>
    </location>
</feature>
<feature type="region of interest" description="Disordered" evidence="14">
    <location>
        <begin position="2351"/>
        <end position="2470"/>
    </location>
</feature>
<organism evidence="18">
    <name type="scientific">Apis mellifera</name>
    <name type="common">Honeybee</name>
    <dbReference type="NCBI Taxonomy" id="7460"/>
    <lineage>
        <taxon>Eukaryota</taxon>
        <taxon>Metazoa</taxon>
        <taxon>Ecdysozoa</taxon>
        <taxon>Arthropoda</taxon>
        <taxon>Hexapoda</taxon>
        <taxon>Insecta</taxon>
        <taxon>Pterygota</taxon>
        <taxon>Neoptera</taxon>
        <taxon>Endopterygota</taxon>
        <taxon>Hymenoptera</taxon>
        <taxon>Apocrita</taxon>
        <taxon>Aculeata</taxon>
        <taxon>Apoidea</taxon>
        <taxon>Anthophila</taxon>
        <taxon>Apidae</taxon>
        <taxon>Apis</taxon>
    </lineage>
</organism>
<feature type="compositionally biased region" description="Polar residues" evidence="14">
    <location>
        <begin position="3313"/>
        <end position="3327"/>
    </location>
</feature>
<feature type="compositionally biased region" description="Basic and acidic residues" evidence="14">
    <location>
        <begin position="945"/>
        <end position="962"/>
    </location>
</feature>